<comment type="caution">
    <text evidence="1">The sequence shown here is derived from an EMBL/GenBank/DDBJ whole genome shotgun (WGS) entry which is preliminary data.</text>
</comment>
<dbReference type="AlphaFoldDB" id="A0AAN7NS31"/>
<dbReference type="EMBL" id="JAUNZN010000001">
    <property type="protein sequence ID" value="KAK4832423.1"/>
    <property type="molecule type" value="Genomic_DNA"/>
</dbReference>
<protein>
    <submittedName>
        <fullName evidence="1">Uncharacterized protein</fullName>
    </submittedName>
</protein>
<accession>A0AAN7NS31</accession>
<gene>
    <name evidence="1" type="ORF">QYF61_023102</name>
</gene>
<sequence length="318" mass="35693">MNSSWRPIISDVSLGPIPCPALVINDLDDRTPKCTTKLGVVTDTPNRQVAIQRDLERVQKWSNRNLIKFNNGNNPVLPLEKNNHMHQYKLGTNWVGSSFAEKALGSRLSWFSPSRQLSTTQPLAHSPLVGWGRESEEQNTNPKHSPIPATTKKINSVSAETRTVQAPVPAPVQAGDKLGGKQLCREGPGLQVNTKMLMRDQCTPAEKSANSLLGCIMKSIASRVREVILPLYPALVEHNWNKGDMDILWWVQGRATKTIKSLECLLYEARLRKLGLFSLKKALGGRGGDGYYSQHKRQWAQTETQKIPPKYEKLWFYC</sequence>
<name>A0AAN7NS31_MYCAM</name>
<dbReference type="Proteomes" id="UP001333110">
    <property type="component" value="Unassembled WGS sequence"/>
</dbReference>
<evidence type="ECO:0000313" key="1">
    <source>
        <dbReference type="EMBL" id="KAK4832423.1"/>
    </source>
</evidence>
<dbReference type="PANTHER" id="PTHR33332">
    <property type="entry name" value="REVERSE TRANSCRIPTASE DOMAIN-CONTAINING PROTEIN"/>
    <property type="match status" value="1"/>
</dbReference>
<reference evidence="1 2" key="1">
    <citation type="journal article" date="2023" name="J. Hered.">
        <title>Chromosome-level genome of the wood stork (Mycteria americana) provides insight into avian chromosome evolution.</title>
        <authorList>
            <person name="Flamio R. Jr."/>
            <person name="Ramstad K.M."/>
        </authorList>
    </citation>
    <scope>NUCLEOTIDE SEQUENCE [LARGE SCALE GENOMIC DNA]</scope>
    <source>
        <strain evidence="1">JAX WOST 10</strain>
    </source>
</reference>
<evidence type="ECO:0000313" key="2">
    <source>
        <dbReference type="Proteomes" id="UP001333110"/>
    </source>
</evidence>
<keyword evidence="2" id="KW-1185">Reference proteome</keyword>
<organism evidence="1 2">
    <name type="scientific">Mycteria americana</name>
    <name type="common">Wood stork</name>
    <dbReference type="NCBI Taxonomy" id="33587"/>
    <lineage>
        <taxon>Eukaryota</taxon>
        <taxon>Metazoa</taxon>
        <taxon>Chordata</taxon>
        <taxon>Craniata</taxon>
        <taxon>Vertebrata</taxon>
        <taxon>Euteleostomi</taxon>
        <taxon>Archelosauria</taxon>
        <taxon>Archosauria</taxon>
        <taxon>Dinosauria</taxon>
        <taxon>Saurischia</taxon>
        <taxon>Theropoda</taxon>
        <taxon>Coelurosauria</taxon>
        <taxon>Aves</taxon>
        <taxon>Neognathae</taxon>
        <taxon>Neoaves</taxon>
        <taxon>Aequornithes</taxon>
        <taxon>Ciconiiformes</taxon>
        <taxon>Ciconiidae</taxon>
        <taxon>Mycteria</taxon>
    </lineage>
</organism>
<feature type="non-terminal residue" evidence="1">
    <location>
        <position position="318"/>
    </location>
</feature>
<proteinExistence type="predicted"/>